<comment type="caution">
    <text evidence="5">The sequence shown here is derived from an EMBL/GenBank/DDBJ whole genome shotgun (WGS) entry which is preliminary data.</text>
</comment>
<dbReference type="Pfam" id="PF00044">
    <property type="entry name" value="Gp_dh_N"/>
    <property type="match status" value="1"/>
</dbReference>
<accession>A0AAD8ER93</accession>
<gene>
    <name evidence="5" type="ORF">L9F63_010056</name>
</gene>
<evidence type="ECO:0000313" key="5">
    <source>
        <dbReference type="EMBL" id="KAJ9599441.1"/>
    </source>
</evidence>
<reference evidence="5" key="2">
    <citation type="submission" date="2023-05" db="EMBL/GenBank/DDBJ databases">
        <authorList>
            <person name="Fouks B."/>
        </authorList>
    </citation>
    <scope>NUCLEOTIDE SEQUENCE</scope>
    <source>
        <strain evidence="5">Stay&amp;Tobe</strain>
        <tissue evidence="5">Testes</tissue>
    </source>
</reference>
<reference evidence="5" key="1">
    <citation type="journal article" date="2023" name="IScience">
        <title>Live-bearing cockroach genome reveals convergent evolutionary mechanisms linked to viviparity in insects and beyond.</title>
        <authorList>
            <person name="Fouks B."/>
            <person name="Harrison M.C."/>
            <person name="Mikhailova A.A."/>
            <person name="Marchal E."/>
            <person name="English S."/>
            <person name="Carruthers M."/>
            <person name="Jennings E.C."/>
            <person name="Chiamaka E.L."/>
            <person name="Frigard R.A."/>
            <person name="Pippel M."/>
            <person name="Attardo G.M."/>
            <person name="Benoit J.B."/>
            <person name="Bornberg-Bauer E."/>
            <person name="Tobe S.S."/>
        </authorList>
    </citation>
    <scope>NUCLEOTIDE SEQUENCE</scope>
    <source>
        <strain evidence="5">Stay&amp;Tobe</strain>
    </source>
</reference>
<comment type="catalytic activity">
    <reaction evidence="3">
        <text>D-glyceraldehyde 3-phosphate + phosphate + NAD(+) = (2R)-3-phospho-glyceroyl phosphate + NADH + H(+)</text>
        <dbReference type="Rhea" id="RHEA:10300"/>
        <dbReference type="ChEBI" id="CHEBI:15378"/>
        <dbReference type="ChEBI" id="CHEBI:43474"/>
        <dbReference type="ChEBI" id="CHEBI:57540"/>
        <dbReference type="ChEBI" id="CHEBI:57604"/>
        <dbReference type="ChEBI" id="CHEBI:57945"/>
        <dbReference type="ChEBI" id="CHEBI:59776"/>
        <dbReference type="EC" id="1.2.1.12"/>
    </reaction>
</comment>
<evidence type="ECO:0000259" key="4">
    <source>
        <dbReference type="SMART" id="SM00846"/>
    </source>
</evidence>
<dbReference type="GO" id="GO:0004365">
    <property type="term" value="F:glyceraldehyde-3-phosphate dehydrogenase (NAD+) (phosphorylating) activity"/>
    <property type="evidence" value="ECO:0007669"/>
    <property type="project" value="UniProtKB-EC"/>
</dbReference>
<organism evidence="5 6">
    <name type="scientific">Diploptera punctata</name>
    <name type="common">Pacific beetle cockroach</name>
    <dbReference type="NCBI Taxonomy" id="6984"/>
    <lineage>
        <taxon>Eukaryota</taxon>
        <taxon>Metazoa</taxon>
        <taxon>Ecdysozoa</taxon>
        <taxon>Arthropoda</taxon>
        <taxon>Hexapoda</taxon>
        <taxon>Insecta</taxon>
        <taxon>Pterygota</taxon>
        <taxon>Neoptera</taxon>
        <taxon>Polyneoptera</taxon>
        <taxon>Dictyoptera</taxon>
        <taxon>Blattodea</taxon>
        <taxon>Blaberoidea</taxon>
        <taxon>Blaberidae</taxon>
        <taxon>Diplopterinae</taxon>
        <taxon>Diploptera</taxon>
    </lineage>
</organism>
<dbReference type="InterPro" id="IPR020828">
    <property type="entry name" value="GlycerAld_3-P_DH_NAD(P)-bd"/>
</dbReference>
<feature type="domain" description="Glyceraldehyde 3-phosphate dehydrogenase NAD(P) binding" evidence="4">
    <location>
        <begin position="2"/>
        <end position="93"/>
    </location>
</feature>
<evidence type="ECO:0000256" key="3">
    <source>
        <dbReference type="ARBA" id="ARBA00047698"/>
    </source>
</evidence>
<dbReference type="PANTHER" id="PTHR10836:SF76">
    <property type="entry name" value="GLYCERALDEHYDE-3-PHOSPHATE DEHYDROGENASE-RELATED"/>
    <property type="match status" value="1"/>
</dbReference>
<keyword evidence="6" id="KW-1185">Reference proteome</keyword>
<dbReference type="PANTHER" id="PTHR10836">
    <property type="entry name" value="GLYCERALDEHYDE 3-PHOSPHATE DEHYDROGENASE"/>
    <property type="match status" value="1"/>
</dbReference>
<dbReference type="SMART" id="SM00846">
    <property type="entry name" value="Gp_dh_N"/>
    <property type="match status" value="1"/>
</dbReference>
<dbReference type="Proteomes" id="UP001233999">
    <property type="component" value="Unassembled WGS sequence"/>
</dbReference>
<dbReference type="InterPro" id="IPR020831">
    <property type="entry name" value="GlycerAld/Erythrose_P_DH"/>
</dbReference>
<evidence type="ECO:0000256" key="1">
    <source>
        <dbReference type="ARBA" id="ARBA00007406"/>
    </source>
</evidence>
<evidence type="ECO:0000256" key="2">
    <source>
        <dbReference type="ARBA" id="ARBA00023002"/>
    </source>
</evidence>
<keyword evidence="2" id="KW-0560">Oxidoreductase</keyword>
<dbReference type="GO" id="GO:0005829">
    <property type="term" value="C:cytosol"/>
    <property type="evidence" value="ECO:0007669"/>
    <property type="project" value="TreeGrafter"/>
</dbReference>
<sequence length="98" mass="10955">MAKVGINGFGRIGRLVLRASILYNKGITITCVNDPFIGPEYMAYMFKFDSTHGKYPGEVCADGNKLIIDGTPYIPYNMTSNMLPIFLQMKHSLLMSEI</sequence>
<dbReference type="AlphaFoldDB" id="A0AAD8ER93"/>
<dbReference type="InterPro" id="IPR036291">
    <property type="entry name" value="NAD(P)-bd_dom_sf"/>
</dbReference>
<proteinExistence type="inferred from homology"/>
<name>A0AAD8ER93_DIPPU</name>
<dbReference type="GO" id="GO:0051287">
    <property type="term" value="F:NAD binding"/>
    <property type="evidence" value="ECO:0007669"/>
    <property type="project" value="InterPro"/>
</dbReference>
<dbReference type="GO" id="GO:0006096">
    <property type="term" value="P:glycolytic process"/>
    <property type="evidence" value="ECO:0007669"/>
    <property type="project" value="TreeGrafter"/>
</dbReference>
<dbReference type="EMBL" id="JASPKZ010000808">
    <property type="protein sequence ID" value="KAJ9599441.1"/>
    <property type="molecule type" value="Genomic_DNA"/>
</dbReference>
<comment type="similarity">
    <text evidence="1">Belongs to the glyceraldehyde-3-phosphate dehydrogenase family.</text>
</comment>
<dbReference type="Gene3D" id="3.40.50.720">
    <property type="entry name" value="NAD(P)-binding Rossmann-like Domain"/>
    <property type="match status" value="1"/>
</dbReference>
<feature type="non-terminal residue" evidence="5">
    <location>
        <position position="1"/>
    </location>
</feature>
<dbReference type="SUPFAM" id="SSF51735">
    <property type="entry name" value="NAD(P)-binding Rossmann-fold domains"/>
    <property type="match status" value="1"/>
</dbReference>
<protein>
    <recommendedName>
        <fullName evidence="4">Glyceraldehyde 3-phosphate dehydrogenase NAD(P) binding domain-containing protein</fullName>
    </recommendedName>
</protein>
<evidence type="ECO:0000313" key="6">
    <source>
        <dbReference type="Proteomes" id="UP001233999"/>
    </source>
</evidence>